<dbReference type="Proteomes" id="UP000836841">
    <property type="component" value="Chromosome 6"/>
</dbReference>
<evidence type="ECO:0000256" key="1">
    <source>
        <dbReference type="SAM" id="MobiDB-lite"/>
    </source>
</evidence>
<proteinExistence type="predicted"/>
<feature type="compositionally biased region" description="Basic and acidic residues" evidence="1">
    <location>
        <begin position="39"/>
        <end position="53"/>
    </location>
</feature>
<dbReference type="Pfam" id="PF04776">
    <property type="entry name" value="protein_MS5"/>
    <property type="match status" value="1"/>
</dbReference>
<feature type="region of interest" description="Disordered" evidence="1">
    <location>
        <begin position="191"/>
        <end position="210"/>
    </location>
</feature>
<sequence length="457" mass="50914">MADVMMKVEASNIFSVTALAAALPSPANERSGCSAPTYRSHDPTYASHHDSTLRPDMSRSYYDFPRTEDVVTKEAQDNDTFSVRALAVALPSPENESSAPTDPWPVYDPIYVPHEPIPDTSPSYDGFLPSAQQEPSALYAPRLSYANTSPSYDDFVLSAQQEAAPYAPQVSYGKTSPCYYDFVPSARPKSEGRCHAPSFSPTTPNYAPPPPGRIDPAVATMFYGPLGEQNPREVWHGEMGIFGRIGLDCYNLQKGTNLQYLGLHDSMFTGVFAHHITAAAKDPIRNSNCKVETNVWFRKKKDCFTLHTNRCRMVPPAPADDYMGACDEGNHETELVMPDKWLPEDALTGSNKLQYYEMKESEVEQEKERLLLYAGFALFADYLQYTGKVLELGKVIVQTSEAVESKVKAKNAIFYVSFNIAGYDLVTFNGIVRRGTDGGPDRFTYEAKCFMDARQYR</sequence>
<organism evidence="2 3">
    <name type="scientific">Thlaspi arvense</name>
    <name type="common">Field penny-cress</name>
    <dbReference type="NCBI Taxonomy" id="13288"/>
    <lineage>
        <taxon>Eukaryota</taxon>
        <taxon>Viridiplantae</taxon>
        <taxon>Streptophyta</taxon>
        <taxon>Embryophyta</taxon>
        <taxon>Tracheophyta</taxon>
        <taxon>Spermatophyta</taxon>
        <taxon>Magnoliopsida</taxon>
        <taxon>eudicotyledons</taxon>
        <taxon>Gunneridae</taxon>
        <taxon>Pentapetalae</taxon>
        <taxon>rosids</taxon>
        <taxon>malvids</taxon>
        <taxon>Brassicales</taxon>
        <taxon>Brassicaceae</taxon>
        <taxon>Thlaspideae</taxon>
        <taxon>Thlaspi</taxon>
    </lineage>
</organism>
<evidence type="ECO:0000313" key="3">
    <source>
        <dbReference type="Proteomes" id="UP000836841"/>
    </source>
</evidence>
<protein>
    <submittedName>
        <fullName evidence="2">Uncharacterized protein</fullName>
    </submittedName>
</protein>
<name>A0AAU9SUX2_THLAR</name>
<dbReference type="PANTHER" id="PTHR31260">
    <property type="entry name" value="CYSTATIN/MONELLIN SUPERFAMILY PROTEIN"/>
    <property type="match status" value="1"/>
</dbReference>
<evidence type="ECO:0000313" key="2">
    <source>
        <dbReference type="EMBL" id="CAH2072103.1"/>
    </source>
</evidence>
<accession>A0AAU9SUX2</accession>
<dbReference type="AlphaFoldDB" id="A0AAU9SUX2"/>
<keyword evidence="3" id="KW-1185">Reference proteome</keyword>
<gene>
    <name evidence="2" type="ORF">TAV2_LOCUS20610</name>
</gene>
<reference evidence="2 3" key="1">
    <citation type="submission" date="2022-03" db="EMBL/GenBank/DDBJ databases">
        <authorList>
            <person name="Nunn A."/>
            <person name="Chopra R."/>
            <person name="Nunn A."/>
            <person name="Contreras Garrido A."/>
        </authorList>
    </citation>
    <scope>NUCLEOTIDE SEQUENCE [LARGE SCALE GENOMIC DNA]</scope>
</reference>
<dbReference type="PANTHER" id="PTHR31260:SF48">
    <property type="entry name" value="BNAC02G24000D PROTEIN"/>
    <property type="match status" value="1"/>
</dbReference>
<dbReference type="EMBL" id="OU466862">
    <property type="protein sequence ID" value="CAH2072103.1"/>
    <property type="molecule type" value="Genomic_DNA"/>
</dbReference>
<dbReference type="InterPro" id="IPR006462">
    <property type="entry name" value="MS5"/>
</dbReference>
<feature type="region of interest" description="Disordered" evidence="1">
    <location>
        <begin position="26"/>
        <end position="53"/>
    </location>
</feature>